<dbReference type="EMBL" id="JAPESX010001078">
    <property type="protein sequence ID" value="KAJ8117643.1"/>
    <property type="molecule type" value="Genomic_DNA"/>
</dbReference>
<proteinExistence type="predicted"/>
<keyword evidence="2" id="KW-1185">Reference proteome</keyword>
<name>A0ACC2IRB7_9PEZI</name>
<dbReference type="Proteomes" id="UP001153334">
    <property type="component" value="Unassembled WGS sequence"/>
</dbReference>
<organism evidence="1 2">
    <name type="scientific">Nemania bipapillata</name>
    <dbReference type="NCBI Taxonomy" id="110536"/>
    <lineage>
        <taxon>Eukaryota</taxon>
        <taxon>Fungi</taxon>
        <taxon>Dikarya</taxon>
        <taxon>Ascomycota</taxon>
        <taxon>Pezizomycotina</taxon>
        <taxon>Sordariomycetes</taxon>
        <taxon>Xylariomycetidae</taxon>
        <taxon>Xylariales</taxon>
        <taxon>Xylariaceae</taxon>
        <taxon>Nemania</taxon>
    </lineage>
</organism>
<accession>A0ACC2IRB7</accession>
<evidence type="ECO:0000313" key="2">
    <source>
        <dbReference type="Proteomes" id="UP001153334"/>
    </source>
</evidence>
<sequence>MYPGNGVSAIPMEEWIERLRKSVEEAERTGDFDVETNPAIRLLDFFSAASGSGAEQGPRWLSSSRAEAYSSTLRDLGPLKREWLENWMAQWGITSAN</sequence>
<gene>
    <name evidence="1" type="ORF">ONZ43_g4162</name>
</gene>
<reference evidence="1" key="1">
    <citation type="submission" date="2022-11" db="EMBL/GenBank/DDBJ databases">
        <title>Genome Sequence of Nemania bipapillata.</title>
        <authorList>
            <person name="Buettner E."/>
        </authorList>
    </citation>
    <scope>NUCLEOTIDE SEQUENCE</scope>
    <source>
        <strain evidence="1">CP14</strain>
    </source>
</reference>
<comment type="caution">
    <text evidence="1">The sequence shown here is derived from an EMBL/GenBank/DDBJ whole genome shotgun (WGS) entry which is preliminary data.</text>
</comment>
<protein>
    <submittedName>
        <fullName evidence="1">Uncharacterized protein</fullName>
    </submittedName>
</protein>
<evidence type="ECO:0000313" key="1">
    <source>
        <dbReference type="EMBL" id="KAJ8117643.1"/>
    </source>
</evidence>